<dbReference type="PANTHER" id="PTHR42866">
    <property type="entry name" value="3-DEOXY-MANNO-OCTULOSONATE CYTIDYLYLTRANSFERASE"/>
    <property type="match status" value="1"/>
</dbReference>
<evidence type="ECO:0000313" key="7">
    <source>
        <dbReference type="Proteomes" id="UP000239007"/>
    </source>
</evidence>
<dbReference type="AlphaFoldDB" id="A0A2S7UY50"/>
<dbReference type="OrthoDB" id="9815559at2"/>
<dbReference type="SUPFAM" id="SSF53448">
    <property type="entry name" value="Nucleotide-diphospho-sugar transferases"/>
    <property type="match status" value="1"/>
</dbReference>
<comment type="caution">
    <text evidence="6">The sequence shown here is derived from an EMBL/GenBank/DDBJ whole genome shotgun (WGS) entry which is preliminary data.</text>
</comment>
<dbReference type="FunFam" id="3.90.550.10:FF:000011">
    <property type="entry name" value="3-deoxy-manno-octulosonate cytidylyltransferase"/>
    <property type="match status" value="1"/>
</dbReference>
<dbReference type="GO" id="GO:0009103">
    <property type="term" value="P:lipopolysaccharide biosynthetic process"/>
    <property type="evidence" value="ECO:0007669"/>
    <property type="project" value="UniProtKB-UniRule"/>
</dbReference>
<organism evidence="6 7">
    <name type="scientific">Psychrosphaera saromensis</name>
    <dbReference type="NCBI Taxonomy" id="716813"/>
    <lineage>
        <taxon>Bacteria</taxon>
        <taxon>Pseudomonadati</taxon>
        <taxon>Pseudomonadota</taxon>
        <taxon>Gammaproteobacteria</taxon>
        <taxon>Alteromonadales</taxon>
        <taxon>Pseudoalteromonadaceae</taxon>
        <taxon>Psychrosphaera</taxon>
    </lineage>
</organism>
<proteinExistence type="inferred from homology"/>
<dbReference type="Gene3D" id="3.90.550.10">
    <property type="entry name" value="Spore Coat Polysaccharide Biosynthesis Protein SpsA, Chain A"/>
    <property type="match status" value="1"/>
</dbReference>
<comment type="subcellular location">
    <subcellularLocation>
        <location evidence="5">Cytoplasm</location>
    </subcellularLocation>
    <subcellularLocation>
        <location evidence="1">Membrane</location>
    </subcellularLocation>
</comment>
<dbReference type="HAMAP" id="MF_00057">
    <property type="entry name" value="KdsB"/>
    <property type="match status" value="1"/>
</dbReference>
<dbReference type="NCBIfam" id="NF003950">
    <property type="entry name" value="PRK05450.1-3"/>
    <property type="match status" value="1"/>
</dbReference>
<evidence type="ECO:0000256" key="1">
    <source>
        <dbReference type="ARBA" id="ARBA00004370"/>
    </source>
</evidence>
<keyword evidence="7" id="KW-1185">Reference proteome</keyword>
<dbReference type="GO" id="GO:0008690">
    <property type="term" value="F:3-deoxy-manno-octulosonate cytidylyltransferase activity"/>
    <property type="evidence" value="ECO:0007669"/>
    <property type="project" value="UniProtKB-UniRule"/>
</dbReference>
<dbReference type="InterPro" id="IPR004528">
    <property type="entry name" value="KdsB"/>
</dbReference>
<comment type="catalytic activity">
    <reaction evidence="5">
        <text>3-deoxy-alpha-D-manno-oct-2-ulosonate + CTP = CMP-3-deoxy-beta-D-manno-octulosonate + diphosphate</text>
        <dbReference type="Rhea" id="RHEA:23448"/>
        <dbReference type="ChEBI" id="CHEBI:33019"/>
        <dbReference type="ChEBI" id="CHEBI:37563"/>
        <dbReference type="ChEBI" id="CHEBI:85986"/>
        <dbReference type="ChEBI" id="CHEBI:85987"/>
        <dbReference type="EC" id="2.7.7.38"/>
    </reaction>
</comment>
<dbReference type="NCBIfam" id="NF009905">
    <property type="entry name" value="PRK13368.1"/>
    <property type="match status" value="1"/>
</dbReference>
<keyword evidence="2 5" id="KW-0808">Transferase</keyword>
<dbReference type="GO" id="GO:0016020">
    <property type="term" value="C:membrane"/>
    <property type="evidence" value="ECO:0007669"/>
    <property type="project" value="UniProtKB-SubCell"/>
</dbReference>
<dbReference type="CDD" id="cd02517">
    <property type="entry name" value="CMP-KDO-Synthetase"/>
    <property type="match status" value="1"/>
</dbReference>
<dbReference type="GO" id="GO:0033468">
    <property type="term" value="P:CMP-keto-3-deoxy-D-manno-octulosonic acid biosynthetic process"/>
    <property type="evidence" value="ECO:0007669"/>
    <property type="project" value="UniProtKB-UniRule"/>
</dbReference>
<comment type="pathway">
    <text evidence="5">Nucleotide-sugar biosynthesis; CMP-3-deoxy-D-manno-octulosonate biosynthesis; CMP-3-deoxy-D-manno-octulosonate from 3-deoxy-D-manno-octulosonate and CTP: step 1/1.</text>
</comment>
<dbReference type="PANTHER" id="PTHR42866:SF2">
    <property type="entry name" value="3-DEOXY-MANNO-OCTULOSONATE CYTIDYLYLTRANSFERASE, MITOCHONDRIAL"/>
    <property type="match status" value="1"/>
</dbReference>
<keyword evidence="3 5" id="KW-0548">Nucleotidyltransferase</keyword>
<reference evidence="6 7" key="1">
    <citation type="submission" date="2016-12" db="EMBL/GenBank/DDBJ databases">
        <title>Diversity of luminous bacteria.</title>
        <authorList>
            <person name="Yoshizawa S."/>
            <person name="Kogure K."/>
        </authorList>
    </citation>
    <scope>NUCLEOTIDE SEQUENCE [LARGE SCALE GENOMIC DNA]</scope>
    <source>
        <strain evidence="6 7">SA4-48</strain>
    </source>
</reference>
<dbReference type="EMBL" id="MSCH01000003">
    <property type="protein sequence ID" value="PQJ54635.1"/>
    <property type="molecule type" value="Genomic_DNA"/>
</dbReference>
<comment type="similarity">
    <text evidence="5">Belongs to the KdsB family.</text>
</comment>
<evidence type="ECO:0000256" key="4">
    <source>
        <dbReference type="ARBA" id="ARBA00022985"/>
    </source>
</evidence>
<protein>
    <recommendedName>
        <fullName evidence="5">3-deoxy-manno-octulosonate cytidylyltransferase</fullName>
        <ecNumber evidence="5">2.7.7.38</ecNumber>
    </recommendedName>
    <alternativeName>
        <fullName evidence="5">CMP-2-keto-3-deoxyoctulosonic acid synthase</fullName>
        <shortName evidence="5">CKS</shortName>
        <shortName evidence="5">CMP-KDO synthase</shortName>
    </alternativeName>
</protein>
<dbReference type="EC" id="2.7.7.38" evidence="5"/>
<dbReference type="InterPro" id="IPR029044">
    <property type="entry name" value="Nucleotide-diphossugar_trans"/>
</dbReference>
<accession>A0A2S7UY50</accession>
<sequence>MSQDKKNFIVVIPARYDSSRLPGKPLADIAGKPMVQWVYERSIASGAKQVIVATDDKRIEQAVIAFGGEVCMTSTKHTSGTERLAEVVEKYGLADDEIIVNVQGDEPMIPSSNICQVADNLSQYLLKAQTANSTTEITKNVGMATLAEPVCSRAELANPNVVKVVTDKDGLALYFSRSAMPFDRDGKEDELNYGYLRHIGIYAYKVGFIKQYITWPTSQLEQIESLEQLRVLWQGQSIHVAEAVEPPPAGVDTAEDLEQVRRLVASLNSF</sequence>
<dbReference type="Pfam" id="PF02348">
    <property type="entry name" value="CTP_transf_3"/>
    <property type="match status" value="1"/>
</dbReference>
<gene>
    <name evidence="5" type="primary">kdsB</name>
    <name evidence="6" type="ORF">BTO11_13925</name>
</gene>
<evidence type="ECO:0000256" key="3">
    <source>
        <dbReference type="ARBA" id="ARBA00022695"/>
    </source>
</evidence>
<keyword evidence="5" id="KW-0963">Cytoplasm</keyword>
<comment type="function">
    <text evidence="5">Activates KDO (a required 8-carbon sugar) for incorporation into bacterial lipopolysaccharide in Gram-negative bacteria.</text>
</comment>
<dbReference type="UniPathway" id="UPA00358">
    <property type="reaction ID" value="UER00476"/>
</dbReference>
<dbReference type="GO" id="GO:0005829">
    <property type="term" value="C:cytosol"/>
    <property type="evidence" value="ECO:0007669"/>
    <property type="project" value="TreeGrafter"/>
</dbReference>
<evidence type="ECO:0000256" key="2">
    <source>
        <dbReference type="ARBA" id="ARBA00022679"/>
    </source>
</evidence>
<keyword evidence="4 5" id="KW-0448">Lipopolysaccharide biosynthesis</keyword>
<evidence type="ECO:0000256" key="5">
    <source>
        <dbReference type="HAMAP-Rule" id="MF_00057"/>
    </source>
</evidence>
<dbReference type="RefSeq" id="WP_105053155.1">
    <property type="nucleotide sequence ID" value="NZ_BMYG01000001.1"/>
</dbReference>
<name>A0A2S7UY50_9GAMM</name>
<dbReference type="InterPro" id="IPR003329">
    <property type="entry name" value="Cytidylyl_trans"/>
</dbReference>
<dbReference type="Proteomes" id="UP000239007">
    <property type="component" value="Unassembled WGS sequence"/>
</dbReference>
<dbReference type="NCBIfam" id="NF003952">
    <property type="entry name" value="PRK05450.1-5"/>
    <property type="match status" value="1"/>
</dbReference>
<evidence type="ECO:0000313" key="6">
    <source>
        <dbReference type="EMBL" id="PQJ54635.1"/>
    </source>
</evidence>
<dbReference type="NCBIfam" id="TIGR00466">
    <property type="entry name" value="kdsB"/>
    <property type="match status" value="1"/>
</dbReference>